<evidence type="ECO:0000313" key="11">
    <source>
        <dbReference type="Proteomes" id="UP000215767"/>
    </source>
</evidence>
<name>A0A261UGA1_9BORD</name>
<dbReference type="GO" id="GO:0005254">
    <property type="term" value="F:chloride channel activity"/>
    <property type="evidence" value="ECO:0007669"/>
    <property type="project" value="InterPro"/>
</dbReference>
<keyword evidence="11" id="KW-1185">Reference proteome</keyword>
<feature type="transmembrane region" description="Helical" evidence="9">
    <location>
        <begin position="229"/>
        <end position="259"/>
    </location>
</feature>
<gene>
    <name evidence="10" type="ORF">CAL28_16500</name>
</gene>
<evidence type="ECO:0000313" key="10">
    <source>
        <dbReference type="EMBL" id="OZI60959.1"/>
    </source>
</evidence>
<keyword evidence="3" id="KW-1003">Cell membrane</keyword>
<reference evidence="11" key="1">
    <citation type="submission" date="2017-05" db="EMBL/GenBank/DDBJ databases">
        <title>Complete and WGS of Bordetella genogroups.</title>
        <authorList>
            <person name="Spilker T."/>
            <person name="Lipuma J."/>
        </authorList>
    </citation>
    <scope>NUCLEOTIDE SEQUENCE [LARGE SCALE GENOMIC DNA]</scope>
    <source>
        <strain evidence="11">AU8856</strain>
    </source>
</reference>
<evidence type="ECO:0000256" key="7">
    <source>
        <dbReference type="ARBA" id="ARBA00023136"/>
    </source>
</evidence>
<accession>A0A261UGA1</accession>
<dbReference type="GO" id="GO:0005886">
    <property type="term" value="C:plasma membrane"/>
    <property type="evidence" value="ECO:0007669"/>
    <property type="project" value="UniProtKB-SubCell"/>
</dbReference>
<proteinExistence type="inferred from homology"/>
<evidence type="ECO:0008006" key="12">
    <source>
        <dbReference type="Google" id="ProtNLM"/>
    </source>
</evidence>
<dbReference type="PANTHER" id="PTHR33281">
    <property type="entry name" value="UPF0187 PROTEIN YNEE"/>
    <property type="match status" value="1"/>
</dbReference>
<evidence type="ECO:0000256" key="3">
    <source>
        <dbReference type="ARBA" id="ARBA00022475"/>
    </source>
</evidence>
<dbReference type="EMBL" id="NEVS01000004">
    <property type="protein sequence ID" value="OZI60959.1"/>
    <property type="molecule type" value="Genomic_DNA"/>
</dbReference>
<evidence type="ECO:0000256" key="8">
    <source>
        <dbReference type="ARBA" id="ARBA00034708"/>
    </source>
</evidence>
<protein>
    <recommendedName>
        <fullName evidence="12">Bestrophin</fullName>
    </recommendedName>
</protein>
<evidence type="ECO:0000256" key="1">
    <source>
        <dbReference type="ARBA" id="ARBA00004651"/>
    </source>
</evidence>
<dbReference type="PANTHER" id="PTHR33281:SF19">
    <property type="entry name" value="VOLTAGE-DEPENDENT ANION CHANNEL-FORMING PROTEIN YNEE"/>
    <property type="match status" value="1"/>
</dbReference>
<feature type="transmembrane region" description="Helical" evidence="9">
    <location>
        <begin position="20"/>
        <end position="41"/>
    </location>
</feature>
<comment type="similarity">
    <text evidence="8">Belongs to the anion channel-forming bestrophin (TC 1.A.46) family.</text>
</comment>
<dbReference type="RefSeq" id="WP_094842367.1">
    <property type="nucleotide sequence ID" value="NZ_NEVS01000004.1"/>
</dbReference>
<keyword evidence="7 9" id="KW-0472">Membrane</keyword>
<feature type="transmembrane region" description="Helical" evidence="9">
    <location>
        <begin position="47"/>
        <end position="70"/>
    </location>
</feature>
<sequence>MIVRPKAHWFRMLFAWENSVQNTILAPLAIIVALSLAAVWGYRRSDAFFLCLSPVPFSLIGVALAIFASFRNNACYERYWEGRKQWGALTATTRDLVRFAVTVPRHAGASPPPSDAHPQARHVVTLLTAFVHVLKHQLRGTDPADALRALVGDAQAGEILRLAYRPHHLLLCVQRQMVRWHRDGGLSDVLLATGLAHLDKLNQAAGACERIRGTPVPYPYEVLLHRTTYFYCVLLPFGLVESIGWATPIVAVFIAYAFLGLHTIGGELEDPFGQDANDLPLDALAVHVERAMREALGDDAWPPVPVPDARYRLD</sequence>
<evidence type="ECO:0000256" key="6">
    <source>
        <dbReference type="ARBA" id="ARBA00023065"/>
    </source>
</evidence>
<comment type="caution">
    <text evidence="10">The sequence shown here is derived from an EMBL/GenBank/DDBJ whole genome shotgun (WGS) entry which is preliminary data.</text>
</comment>
<keyword evidence="6" id="KW-0406">Ion transport</keyword>
<dbReference type="InterPro" id="IPR044669">
    <property type="entry name" value="YneE/VCCN1/2-like"/>
</dbReference>
<evidence type="ECO:0000256" key="9">
    <source>
        <dbReference type="SAM" id="Phobius"/>
    </source>
</evidence>
<keyword evidence="4 9" id="KW-0812">Transmembrane</keyword>
<keyword evidence="5 9" id="KW-1133">Transmembrane helix</keyword>
<comment type="subcellular location">
    <subcellularLocation>
        <location evidence="1">Cell membrane</location>
        <topology evidence="1">Multi-pass membrane protein</topology>
    </subcellularLocation>
</comment>
<evidence type="ECO:0000256" key="2">
    <source>
        <dbReference type="ARBA" id="ARBA00022448"/>
    </source>
</evidence>
<keyword evidence="2" id="KW-0813">Transport</keyword>
<evidence type="ECO:0000256" key="5">
    <source>
        <dbReference type="ARBA" id="ARBA00022989"/>
    </source>
</evidence>
<dbReference type="Proteomes" id="UP000215767">
    <property type="component" value="Unassembled WGS sequence"/>
</dbReference>
<organism evidence="10 11">
    <name type="scientific">Bordetella genomosp. 11</name>
    <dbReference type="NCBI Taxonomy" id="1416808"/>
    <lineage>
        <taxon>Bacteria</taxon>
        <taxon>Pseudomonadati</taxon>
        <taxon>Pseudomonadota</taxon>
        <taxon>Betaproteobacteria</taxon>
        <taxon>Burkholderiales</taxon>
        <taxon>Alcaligenaceae</taxon>
        <taxon>Bordetella</taxon>
    </lineage>
</organism>
<dbReference type="Pfam" id="PF25539">
    <property type="entry name" value="Bestrophin_2"/>
    <property type="match status" value="1"/>
</dbReference>
<dbReference type="AlphaFoldDB" id="A0A261UGA1"/>
<evidence type="ECO:0000256" key="4">
    <source>
        <dbReference type="ARBA" id="ARBA00022692"/>
    </source>
</evidence>
<dbReference type="OrthoDB" id="445589at2"/>